<dbReference type="PaxDb" id="39947-A0A0N7KI68"/>
<protein>
    <submittedName>
        <fullName evidence="1">Os03g0790801 protein</fullName>
    </submittedName>
</protein>
<keyword evidence="2" id="KW-1185">Reference proteome</keyword>
<dbReference type="AlphaFoldDB" id="A0A0N7KI68"/>
<reference evidence="1 2" key="3">
    <citation type="journal article" date="2013" name="Rice">
        <title>Improvement of the Oryza sativa Nipponbare reference genome using next generation sequence and optical map data.</title>
        <authorList>
            <person name="Kawahara Y."/>
            <person name="de la Bastide M."/>
            <person name="Hamilton J.P."/>
            <person name="Kanamori H."/>
            <person name="McCombie W.R."/>
            <person name="Ouyang S."/>
            <person name="Schwartz D.C."/>
            <person name="Tanaka T."/>
            <person name="Wu J."/>
            <person name="Zhou S."/>
            <person name="Childs K.L."/>
            <person name="Davidson R.M."/>
            <person name="Lin H."/>
            <person name="Quesada-Ocampo L."/>
            <person name="Vaillancourt B."/>
            <person name="Sakai H."/>
            <person name="Lee S.S."/>
            <person name="Kim J."/>
            <person name="Numa H."/>
            <person name="Itoh T."/>
            <person name="Buell C.R."/>
            <person name="Matsumoto T."/>
        </authorList>
    </citation>
    <scope>NUCLEOTIDE SEQUENCE [LARGE SCALE GENOMIC DNA]</scope>
    <source>
        <strain evidence="2">cv. Nipponbare</strain>
    </source>
</reference>
<organism evidence="1 2">
    <name type="scientific">Oryza sativa subsp. japonica</name>
    <name type="common">Rice</name>
    <dbReference type="NCBI Taxonomy" id="39947"/>
    <lineage>
        <taxon>Eukaryota</taxon>
        <taxon>Viridiplantae</taxon>
        <taxon>Streptophyta</taxon>
        <taxon>Embryophyta</taxon>
        <taxon>Tracheophyta</taxon>
        <taxon>Spermatophyta</taxon>
        <taxon>Magnoliopsida</taxon>
        <taxon>Liliopsida</taxon>
        <taxon>Poales</taxon>
        <taxon>Poaceae</taxon>
        <taxon>BOP clade</taxon>
        <taxon>Oryzoideae</taxon>
        <taxon>Oryzeae</taxon>
        <taxon>Oryzinae</taxon>
        <taxon>Oryza</taxon>
        <taxon>Oryza sativa</taxon>
    </lineage>
</organism>
<dbReference type="EMBL" id="AP014959">
    <property type="protein sequence ID" value="BAS86777.1"/>
    <property type="molecule type" value="Genomic_DNA"/>
</dbReference>
<dbReference type="Gramene" id="Os03t0790801-00">
    <property type="protein sequence ID" value="Os03t0790801-00"/>
    <property type="gene ID" value="Os03g0790801"/>
</dbReference>
<sequence length="84" mass="9184">MPSSEPQSGIEMLTSNVLESHGGCFKNSSRVMHILLAATWMVTVDPAARRTVAMSDEKDNLCAMMMLPPMVAVFRTNGEATLLR</sequence>
<reference evidence="1 2" key="2">
    <citation type="journal article" date="2013" name="Plant Cell Physiol.">
        <title>Rice Annotation Project Database (RAP-DB): an integrative and interactive database for rice genomics.</title>
        <authorList>
            <person name="Sakai H."/>
            <person name="Lee S.S."/>
            <person name="Tanaka T."/>
            <person name="Numa H."/>
            <person name="Kim J."/>
            <person name="Kawahara Y."/>
            <person name="Wakimoto H."/>
            <person name="Yang C.C."/>
            <person name="Iwamoto M."/>
            <person name="Abe T."/>
            <person name="Yamada Y."/>
            <person name="Muto A."/>
            <person name="Inokuchi H."/>
            <person name="Ikemura T."/>
            <person name="Matsumoto T."/>
            <person name="Sasaki T."/>
            <person name="Itoh T."/>
        </authorList>
    </citation>
    <scope>NUCLEOTIDE SEQUENCE [LARGE SCALE GENOMIC DNA]</scope>
    <source>
        <strain evidence="2">cv. Nipponbare</strain>
    </source>
</reference>
<name>A0A0N7KI68_ORYSJ</name>
<dbReference type="Proteomes" id="UP000059680">
    <property type="component" value="Chromosome 3"/>
</dbReference>
<reference evidence="2" key="1">
    <citation type="journal article" date="2005" name="Nature">
        <title>The map-based sequence of the rice genome.</title>
        <authorList>
            <consortium name="International rice genome sequencing project (IRGSP)"/>
            <person name="Matsumoto T."/>
            <person name="Wu J."/>
            <person name="Kanamori H."/>
            <person name="Katayose Y."/>
            <person name="Fujisawa M."/>
            <person name="Namiki N."/>
            <person name="Mizuno H."/>
            <person name="Yamamoto K."/>
            <person name="Antonio B.A."/>
            <person name="Baba T."/>
            <person name="Sakata K."/>
            <person name="Nagamura Y."/>
            <person name="Aoki H."/>
            <person name="Arikawa K."/>
            <person name="Arita K."/>
            <person name="Bito T."/>
            <person name="Chiden Y."/>
            <person name="Fujitsuka N."/>
            <person name="Fukunaka R."/>
            <person name="Hamada M."/>
            <person name="Harada C."/>
            <person name="Hayashi A."/>
            <person name="Hijishita S."/>
            <person name="Honda M."/>
            <person name="Hosokawa S."/>
            <person name="Ichikawa Y."/>
            <person name="Idonuma A."/>
            <person name="Iijima M."/>
            <person name="Ikeda M."/>
            <person name="Ikeno M."/>
            <person name="Ito K."/>
            <person name="Ito S."/>
            <person name="Ito T."/>
            <person name="Ito Y."/>
            <person name="Ito Y."/>
            <person name="Iwabuchi A."/>
            <person name="Kamiya K."/>
            <person name="Karasawa W."/>
            <person name="Kurita K."/>
            <person name="Katagiri S."/>
            <person name="Kikuta A."/>
            <person name="Kobayashi H."/>
            <person name="Kobayashi N."/>
            <person name="Machita K."/>
            <person name="Maehara T."/>
            <person name="Masukawa M."/>
            <person name="Mizubayashi T."/>
            <person name="Mukai Y."/>
            <person name="Nagasaki H."/>
            <person name="Nagata Y."/>
            <person name="Naito S."/>
            <person name="Nakashima M."/>
            <person name="Nakama Y."/>
            <person name="Nakamichi Y."/>
            <person name="Nakamura M."/>
            <person name="Meguro A."/>
            <person name="Negishi M."/>
            <person name="Ohta I."/>
            <person name="Ohta T."/>
            <person name="Okamoto M."/>
            <person name="Ono N."/>
            <person name="Saji S."/>
            <person name="Sakaguchi M."/>
            <person name="Sakai K."/>
            <person name="Shibata M."/>
            <person name="Shimokawa T."/>
            <person name="Song J."/>
            <person name="Takazaki Y."/>
            <person name="Terasawa K."/>
            <person name="Tsugane M."/>
            <person name="Tsuji K."/>
            <person name="Ueda S."/>
            <person name="Waki K."/>
            <person name="Yamagata H."/>
            <person name="Yamamoto M."/>
            <person name="Yamamoto S."/>
            <person name="Yamane H."/>
            <person name="Yoshiki S."/>
            <person name="Yoshihara R."/>
            <person name="Yukawa K."/>
            <person name="Zhong H."/>
            <person name="Yano M."/>
            <person name="Yuan Q."/>
            <person name="Ouyang S."/>
            <person name="Liu J."/>
            <person name="Jones K.M."/>
            <person name="Gansberger K."/>
            <person name="Moffat K."/>
            <person name="Hill J."/>
            <person name="Bera J."/>
            <person name="Fadrosh D."/>
            <person name="Jin S."/>
            <person name="Johri S."/>
            <person name="Kim M."/>
            <person name="Overton L."/>
            <person name="Reardon M."/>
            <person name="Tsitrin T."/>
            <person name="Vuong H."/>
            <person name="Weaver B."/>
            <person name="Ciecko A."/>
            <person name="Tallon L."/>
            <person name="Jackson J."/>
            <person name="Pai G."/>
            <person name="Aken S.V."/>
            <person name="Utterback T."/>
            <person name="Reidmuller S."/>
            <person name="Feldblyum T."/>
            <person name="Hsiao J."/>
            <person name="Zismann V."/>
            <person name="Iobst S."/>
            <person name="de Vazeille A.R."/>
            <person name="Buell C.R."/>
            <person name="Ying K."/>
            <person name="Li Y."/>
            <person name="Lu T."/>
            <person name="Huang Y."/>
            <person name="Zhao Q."/>
            <person name="Feng Q."/>
            <person name="Zhang L."/>
            <person name="Zhu J."/>
            <person name="Weng Q."/>
            <person name="Mu J."/>
            <person name="Lu Y."/>
            <person name="Fan D."/>
            <person name="Liu Y."/>
            <person name="Guan J."/>
            <person name="Zhang Y."/>
            <person name="Yu S."/>
            <person name="Liu X."/>
            <person name="Zhang Y."/>
            <person name="Hong G."/>
            <person name="Han B."/>
            <person name="Choisne N."/>
            <person name="Demange N."/>
            <person name="Orjeda G."/>
            <person name="Samain S."/>
            <person name="Cattolico L."/>
            <person name="Pelletier E."/>
            <person name="Couloux A."/>
            <person name="Segurens B."/>
            <person name="Wincker P."/>
            <person name="D'Hont A."/>
            <person name="Scarpelli C."/>
            <person name="Weissenbach J."/>
            <person name="Salanoubat M."/>
            <person name="Quetier F."/>
            <person name="Yu Y."/>
            <person name="Kim H.R."/>
            <person name="Rambo T."/>
            <person name="Currie J."/>
            <person name="Collura K."/>
            <person name="Luo M."/>
            <person name="Yang T."/>
            <person name="Ammiraju J.S.S."/>
            <person name="Engler F."/>
            <person name="Soderlund C."/>
            <person name="Wing R.A."/>
            <person name="Palmer L.E."/>
            <person name="de la Bastide M."/>
            <person name="Spiegel L."/>
            <person name="Nascimento L."/>
            <person name="Zutavern T."/>
            <person name="O'Shaughnessy A."/>
            <person name="Dike S."/>
            <person name="Dedhia N."/>
            <person name="Preston R."/>
            <person name="Balija V."/>
            <person name="McCombie W.R."/>
            <person name="Chow T."/>
            <person name="Chen H."/>
            <person name="Chung M."/>
            <person name="Chen C."/>
            <person name="Shaw J."/>
            <person name="Wu H."/>
            <person name="Hsiao K."/>
            <person name="Chao Y."/>
            <person name="Chu M."/>
            <person name="Cheng C."/>
            <person name="Hour A."/>
            <person name="Lee P."/>
            <person name="Lin S."/>
            <person name="Lin Y."/>
            <person name="Liou J."/>
            <person name="Liu S."/>
            <person name="Hsing Y."/>
            <person name="Raghuvanshi S."/>
            <person name="Mohanty A."/>
            <person name="Bharti A.K."/>
            <person name="Gaur A."/>
            <person name="Gupta V."/>
            <person name="Kumar D."/>
            <person name="Ravi V."/>
            <person name="Vij S."/>
            <person name="Kapur A."/>
            <person name="Khurana P."/>
            <person name="Khurana P."/>
            <person name="Khurana J.P."/>
            <person name="Tyagi A.K."/>
            <person name="Gaikwad K."/>
            <person name="Singh A."/>
            <person name="Dalal V."/>
            <person name="Srivastava S."/>
            <person name="Dixit A."/>
            <person name="Pal A.K."/>
            <person name="Ghazi I.A."/>
            <person name="Yadav M."/>
            <person name="Pandit A."/>
            <person name="Bhargava A."/>
            <person name="Sureshbabu K."/>
            <person name="Batra K."/>
            <person name="Sharma T.R."/>
            <person name="Mohapatra T."/>
            <person name="Singh N.K."/>
            <person name="Messing J."/>
            <person name="Nelson A.B."/>
            <person name="Fuks G."/>
            <person name="Kavchok S."/>
            <person name="Keizer G."/>
            <person name="Linton E."/>
            <person name="Llaca V."/>
            <person name="Song R."/>
            <person name="Tanyolac B."/>
            <person name="Young S."/>
            <person name="Ho-Il K."/>
            <person name="Hahn J.H."/>
            <person name="Sangsakoo G."/>
            <person name="Vanavichit A."/>
            <person name="de Mattos Luiz.A.T."/>
            <person name="Zimmer P.D."/>
            <person name="Malone G."/>
            <person name="Dellagostin O."/>
            <person name="de Oliveira A.C."/>
            <person name="Bevan M."/>
            <person name="Bancroft I."/>
            <person name="Minx P."/>
            <person name="Cordum H."/>
            <person name="Wilson R."/>
            <person name="Cheng Z."/>
            <person name="Jin W."/>
            <person name="Jiang J."/>
            <person name="Leong S.A."/>
            <person name="Iwama H."/>
            <person name="Gojobori T."/>
            <person name="Itoh T."/>
            <person name="Niimura Y."/>
            <person name="Fujii Y."/>
            <person name="Habara T."/>
            <person name="Sakai H."/>
            <person name="Sato Y."/>
            <person name="Wilson G."/>
            <person name="Kumar K."/>
            <person name="McCouch S."/>
            <person name="Juretic N."/>
            <person name="Hoen D."/>
            <person name="Wright S."/>
            <person name="Bruskiewich R."/>
            <person name="Bureau T."/>
            <person name="Miyao A."/>
            <person name="Hirochika H."/>
            <person name="Nishikawa T."/>
            <person name="Kadowaki K."/>
            <person name="Sugiura M."/>
            <person name="Burr B."/>
            <person name="Sasaki T."/>
        </authorList>
    </citation>
    <scope>NUCLEOTIDE SEQUENCE [LARGE SCALE GENOMIC DNA]</scope>
    <source>
        <strain evidence="2">cv. Nipponbare</strain>
    </source>
</reference>
<accession>A0A0N7KI68</accession>
<dbReference type="InParanoid" id="A0A0N7KI68"/>
<gene>
    <name evidence="1" type="ordered locus">Os03g0790801</name>
    <name evidence="1" type="ORF">OSNPB_030790801</name>
</gene>
<evidence type="ECO:0000313" key="2">
    <source>
        <dbReference type="Proteomes" id="UP000059680"/>
    </source>
</evidence>
<proteinExistence type="predicted"/>
<evidence type="ECO:0000313" key="1">
    <source>
        <dbReference type="EMBL" id="BAS86777.1"/>
    </source>
</evidence>